<evidence type="ECO:0000313" key="2">
    <source>
        <dbReference type="EMBL" id="WXB00544.1"/>
    </source>
</evidence>
<keyword evidence="3" id="KW-1185">Reference proteome</keyword>
<organism evidence="2 3">
    <name type="scientific">Pendulispora rubella</name>
    <dbReference type="NCBI Taxonomy" id="2741070"/>
    <lineage>
        <taxon>Bacteria</taxon>
        <taxon>Pseudomonadati</taxon>
        <taxon>Myxococcota</taxon>
        <taxon>Myxococcia</taxon>
        <taxon>Myxococcales</taxon>
        <taxon>Sorangiineae</taxon>
        <taxon>Pendulisporaceae</taxon>
        <taxon>Pendulispora</taxon>
    </lineage>
</organism>
<dbReference type="SMART" id="SM00347">
    <property type="entry name" value="HTH_MARR"/>
    <property type="match status" value="1"/>
</dbReference>
<proteinExistence type="predicted"/>
<dbReference type="Pfam" id="PF12802">
    <property type="entry name" value="MarR_2"/>
    <property type="match status" value="1"/>
</dbReference>
<dbReference type="PANTHER" id="PTHR33164">
    <property type="entry name" value="TRANSCRIPTIONAL REGULATOR, MARR FAMILY"/>
    <property type="match status" value="1"/>
</dbReference>
<dbReference type="PRINTS" id="PR00598">
    <property type="entry name" value="HTHMARR"/>
</dbReference>
<dbReference type="RefSeq" id="WP_394830146.1">
    <property type="nucleotide sequence ID" value="NZ_CP089929.1"/>
</dbReference>
<name>A0ABZ2KPF8_9BACT</name>
<dbReference type="EMBL" id="CP089983">
    <property type="protein sequence ID" value="WXB00544.1"/>
    <property type="molecule type" value="Genomic_DNA"/>
</dbReference>
<protein>
    <submittedName>
        <fullName evidence="2">MarR family transcriptional regulator</fullName>
    </submittedName>
</protein>
<reference evidence="2" key="1">
    <citation type="submission" date="2021-12" db="EMBL/GenBank/DDBJ databases">
        <title>Discovery of the Pendulisporaceae a myxobacterial family with distinct sporulation behavior and unique specialized metabolism.</title>
        <authorList>
            <person name="Garcia R."/>
            <person name="Popoff A."/>
            <person name="Bader C.D."/>
            <person name="Loehr J."/>
            <person name="Walesch S."/>
            <person name="Walt C."/>
            <person name="Boldt J."/>
            <person name="Bunk B."/>
            <person name="Haeckl F.J.F.P.J."/>
            <person name="Gunesch A.P."/>
            <person name="Birkelbach J."/>
            <person name="Nuebel U."/>
            <person name="Pietschmann T."/>
            <person name="Bach T."/>
            <person name="Mueller R."/>
        </authorList>
    </citation>
    <scope>NUCLEOTIDE SEQUENCE</scope>
    <source>
        <strain evidence="2">MSr11367</strain>
    </source>
</reference>
<sequence length="171" mass="19072">MRERDYIDAVVAEWDEQRVGKPIGGVALMLRIIRIGGILERELATLCARYNLKPGQFQALAALRRVYPRTLTPSELNHGTLLTSGAMTPLIDRLEEKGLVRRLADPDDRRGVRVELTRAGQKLIDEALEARIERLTELVAQLGEGEVVKSSTALRKIMLLLEGPMESSTQS</sequence>
<dbReference type="InterPro" id="IPR036388">
    <property type="entry name" value="WH-like_DNA-bd_sf"/>
</dbReference>
<dbReference type="Proteomes" id="UP001374803">
    <property type="component" value="Chromosome"/>
</dbReference>
<gene>
    <name evidence="2" type="ORF">LVJ94_26925</name>
</gene>
<dbReference type="InterPro" id="IPR000835">
    <property type="entry name" value="HTH_MarR-typ"/>
</dbReference>
<dbReference type="Gene3D" id="1.10.10.10">
    <property type="entry name" value="Winged helix-like DNA-binding domain superfamily/Winged helix DNA-binding domain"/>
    <property type="match status" value="1"/>
</dbReference>
<dbReference type="PROSITE" id="PS50995">
    <property type="entry name" value="HTH_MARR_2"/>
    <property type="match status" value="1"/>
</dbReference>
<dbReference type="SUPFAM" id="SSF46785">
    <property type="entry name" value="Winged helix' DNA-binding domain"/>
    <property type="match status" value="1"/>
</dbReference>
<evidence type="ECO:0000313" key="3">
    <source>
        <dbReference type="Proteomes" id="UP001374803"/>
    </source>
</evidence>
<dbReference type="PANTHER" id="PTHR33164:SF104">
    <property type="entry name" value="TRANSCRIPTIONAL REGULATORY PROTEIN"/>
    <property type="match status" value="1"/>
</dbReference>
<accession>A0ABZ2KPF8</accession>
<evidence type="ECO:0000259" key="1">
    <source>
        <dbReference type="PROSITE" id="PS50995"/>
    </source>
</evidence>
<dbReference type="InterPro" id="IPR039422">
    <property type="entry name" value="MarR/SlyA-like"/>
</dbReference>
<dbReference type="InterPro" id="IPR036390">
    <property type="entry name" value="WH_DNA-bd_sf"/>
</dbReference>
<feature type="domain" description="HTH marR-type" evidence="1">
    <location>
        <begin position="25"/>
        <end position="159"/>
    </location>
</feature>